<accession>A0A380MWV4</accession>
<dbReference type="Proteomes" id="UP000254601">
    <property type="component" value="Unassembled WGS sequence"/>
</dbReference>
<dbReference type="EMBL" id="UHIC01000001">
    <property type="protein sequence ID" value="SUO97039.1"/>
    <property type="molecule type" value="Genomic_DNA"/>
</dbReference>
<dbReference type="Pfam" id="PF09700">
    <property type="entry name" value="Cas_Cmr3"/>
    <property type="match status" value="1"/>
</dbReference>
<gene>
    <name evidence="1" type="ORF">NCTC13337_02137</name>
</gene>
<organism evidence="1 2">
    <name type="scientific">Suttonella ornithocola</name>
    <dbReference type="NCBI Taxonomy" id="279832"/>
    <lineage>
        <taxon>Bacteria</taxon>
        <taxon>Pseudomonadati</taxon>
        <taxon>Pseudomonadota</taxon>
        <taxon>Gammaproteobacteria</taxon>
        <taxon>Cardiobacteriales</taxon>
        <taxon>Cardiobacteriaceae</taxon>
        <taxon>Suttonella</taxon>
    </lineage>
</organism>
<keyword evidence="2" id="KW-1185">Reference proteome</keyword>
<name>A0A380MWV4_9GAMM</name>
<evidence type="ECO:0000313" key="1">
    <source>
        <dbReference type="EMBL" id="SUO97039.1"/>
    </source>
</evidence>
<reference evidence="1 2" key="1">
    <citation type="submission" date="2018-06" db="EMBL/GenBank/DDBJ databases">
        <authorList>
            <consortium name="Pathogen Informatics"/>
            <person name="Doyle S."/>
        </authorList>
    </citation>
    <scope>NUCLEOTIDE SEQUENCE [LARGE SCALE GENOMIC DNA]</scope>
    <source>
        <strain evidence="1 2">NCTC13337</strain>
    </source>
</reference>
<dbReference type="Gene3D" id="2.60.40.4350">
    <property type="match status" value="1"/>
</dbReference>
<dbReference type="AlphaFoldDB" id="A0A380MWV4"/>
<proteinExistence type="predicted"/>
<sequence>MGISIDRTQRRVEDGMLYQTQHYRLQDGWQLYFGIDGIDSTYLPKIDTVRFGGEARMASITKQENITLPKATTAKNNCLMLYLLTPLADTRSNSQQPPLPHTAFTPCQYQQADAWQGMLVDIPVTIISAIVGKAQRYGGWDMAAHQSLPVQSYLPAGSCWYLQTDTTEQAQQLIDRLHLGYISQGHSRAQGYGQIALGNTPTH</sequence>
<dbReference type="InterPro" id="IPR019117">
    <property type="entry name" value="CRISPR-assoc_protein_Cmr3"/>
</dbReference>
<protein>
    <submittedName>
        <fullName evidence="1">CRISPR type III-B/RAMP module-associated protein Cmr3</fullName>
    </submittedName>
</protein>
<evidence type="ECO:0000313" key="2">
    <source>
        <dbReference type="Proteomes" id="UP000254601"/>
    </source>
</evidence>